<name>A0A9Q9ASX4_9PEZI</name>
<feature type="chain" id="PRO_5040142764" evidence="2">
    <location>
        <begin position="27"/>
        <end position="407"/>
    </location>
</feature>
<gene>
    <name evidence="3" type="ORF">Slin15195_G081480</name>
</gene>
<sequence length="407" mass="43472">MGLQSSAKRCIALLGIWQCLIDPALAKTLATVTPCPECGSSIAPAPITITAQYQTVSTCKPSTTTVVFPYTKRYTTGTTSKIETTPSCSPYAWVSTTIPVYDNSTKTSTVVTSTAQPVTFNSVHYTEAHTTTITLPAPYYGSNGTHQNATHPKTTTEVSYTTIDVKKYCKYNSLGPIAIPYYEGSGLCTDCGPDSKSALTQRLTVISCSNKHCTTFNETWVSSPKTYSASGKPHTMTTTNTYCPTATPETAMPGYTHPAGSPTSYGQPQQTHSDGTPPNYGQPPQTYTGHPSGSYPPTTTAPTHAPGYPPSPTYTNGEPETEPTDGYGDGHPEPTDGYGDGQPEPTDGYGGGEPDPTVDPSGGMGYDRPTPTEYQPGPTHYKVFKRQGLEQPRGRVMRRGGMLFWGS</sequence>
<feature type="region of interest" description="Disordered" evidence="1">
    <location>
        <begin position="242"/>
        <end position="380"/>
    </location>
</feature>
<keyword evidence="2" id="KW-0732">Signal</keyword>
<reference evidence="3" key="1">
    <citation type="submission" date="2022-06" db="EMBL/GenBank/DDBJ databases">
        <title>Complete genome sequences of two strains of the flax pathogen Septoria linicola.</title>
        <authorList>
            <person name="Lapalu N."/>
            <person name="Simon A."/>
            <person name="Demenou B."/>
            <person name="Paumier D."/>
            <person name="Guillot M.-P."/>
            <person name="Gout L."/>
            <person name="Valade R."/>
        </authorList>
    </citation>
    <scope>NUCLEOTIDE SEQUENCE</scope>
    <source>
        <strain evidence="3">SE15195</strain>
    </source>
</reference>
<evidence type="ECO:0000256" key="1">
    <source>
        <dbReference type="SAM" id="MobiDB-lite"/>
    </source>
</evidence>
<protein>
    <submittedName>
        <fullName evidence="3">Uncharacterized protein</fullName>
    </submittedName>
</protein>
<feature type="compositionally biased region" description="Low complexity" evidence="1">
    <location>
        <begin position="295"/>
        <end position="306"/>
    </location>
</feature>
<feature type="signal peptide" evidence="2">
    <location>
        <begin position="1"/>
        <end position="26"/>
    </location>
</feature>
<accession>A0A9Q9ASX4</accession>
<organism evidence="3 4">
    <name type="scientific">Septoria linicola</name>
    <dbReference type="NCBI Taxonomy" id="215465"/>
    <lineage>
        <taxon>Eukaryota</taxon>
        <taxon>Fungi</taxon>
        <taxon>Dikarya</taxon>
        <taxon>Ascomycota</taxon>
        <taxon>Pezizomycotina</taxon>
        <taxon>Dothideomycetes</taxon>
        <taxon>Dothideomycetidae</taxon>
        <taxon>Mycosphaerellales</taxon>
        <taxon>Mycosphaerellaceae</taxon>
        <taxon>Septoria</taxon>
    </lineage>
</organism>
<evidence type="ECO:0000313" key="4">
    <source>
        <dbReference type="Proteomes" id="UP001056384"/>
    </source>
</evidence>
<feature type="compositionally biased region" description="Polar residues" evidence="1">
    <location>
        <begin position="261"/>
        <end position="276"/>
    </location>
</feature>
<evidence type="ECO:0000256" key="2">
    <source>
        <dbReference type="SAM" id="SignalP"/>
    </source>
</evidence>
<dbReference type="AlphaFoldDB" id="A0A9Q9ASX4"/>
<evidence type="ECO:0000313" key="3">
    <source>
        <dbReference type="EMBL" id="USW54829.1"/>
    </source>
</evidence>
<dbReference type="EMBL" id="CP099423">
    <property type="protein sequence ID" value="USW54829.1"/>
    <property type="molecule type" value="Genomic_DNA"/>
</dbReference>
<dbReference type="Proteomes" id="UP001056384">
    <property type="component" value="Chromosome 6"/>
</dbReference>
<keyword evidence="4" id="KW-1185">Reference proteome</keyword>
<proteinExistence type="predicted"/>
<feature type="compositionally biased region" description="Polar residues" evidence="1">
    <location>
        <begin position="282"/>
        <end position="291"/>
    </location>
</feature>